<feature type="coiled-coil region" evidence="1">
    <location>
        <begin position="3952"/>
        <end position="3979"/>
    </location>
</feature>
<feature type="coiled-coil region" evidence="1">
    <location>
        <begin position="2000"/>
        <end position="2041"/>
    </location>
</feature>
<dbReference type="Proteomes" id="UP000002316">
    <property type="component" value="Chromosome 11"/>
</dbReference>
<feature type="coiled-coil region" evidence="1">
    <location>
        <begin position="839"/>
        <end position="950"/>
    </location>
</feature>
<feature type="coiled-coil region" evidence="1">
    <location>
        <begin position="2310"/>
        <end position="2351"/>
    </location>
</feature>
<feature type="compositionally biased region" description="Polar residues" evidence="2">
    <location>
        <begin position="91"/>
        <end position="100"/>
    </location>
</feature>
<dbReference type="PANTHER" id="PTHR23159">
    <property type="entry name" value="CENTROSOMAL PROTEIN 2"/>
    <property type="match status" value="1"/>
</dbReference>
<name>D0A8S5_TRYB9</name>
<dbReference type="PANTHER" id="PTHR23159:SF31">
    <property type="entry name" value="CENTROSOME-ASSOCIATED PROTEIN CEP250 ISOFORM X1"/>
    <property type="match status" value="1"/>
</dbReference>
<feature type="coiled-coil region" evidence="1">
    <location>
        <begin position="992"/>
        <end position="1033"/>
    </location>
</feature>
<evidence type="ECO:0000313" key="3">
    <source>
        <dbReference type="EMBL" id="CBH18076.1"/>
    </source>
</evidence>
<keyword evidence="1" id="KW-0175">Coiled coil</keyword>
<feature type="coiled-coil region" evidence="1">
    <location>
        <begin position="1664"/>
        <end position="1705"/>
    </location>
</feature>
<sequence length="4419" mass="485722">MPFAPQGPVMDLYNSDEGDLLAIRSEMWMCADSEKMFKVGAGRGSKNIVSIENGHFFVYSTCGKQSRLIKDVPFHSVKRTASFVHDPKVSGASTVSGMQTAASSSSSSARSRDRRADVQVPPYYYLVLEFVRDKTVAESTNLAKREHVVLCTDNVQDFQYWQQFVGRYKCQLNRTQRPDERVVGGRRSGKGCVKSASHKECDDSGSDETNLDISTLTMKLDELQEWKRIAVDLADAVASSGAFPNCRRESLSNTEPNVEFSLKYVEKLLGELRKGVDCRLNTLNETQPPLPLVKDLKQQLELWNSLYDRTFSDDRTSEARGLFTKERQQVRVQRMENIIARERTEGCTKLSPVVSRRELVTSPEEWLQLPCLSTLSDADSAQNLVGGQREGGVLDGSAITLLSSSTVHADAPQEVWQRERNLSSANEGDMLAELRAAHRNLGLRSAPQHEFHQLEREKKNAERLAREGLRAYTEATIVLLRACYSEYVTVVECVLSAISGGVDTRGERRLVTAYAHLQTVAALDEARRAATTKQTLLENLVNELKDLQKTRDEEINALRKTFFRAKDGWESDLAVLQTKLRTLQNTMTQTTVVVPSDTVSFPPLERALCGGESSQELGKDSGEDKVSNTKIESVDKASYDECDEADSDESIRRWATRLTCSHGEQRGHIIAFRLERFFHWTLENVVPLCSGADTNCLLELVMRALSNHITLLQAAGEVFGTQDVKVSVDDNGVRESRDLCSSIRDLHTQHSTLKHLVGKYIALTENDEDSPVLRCDELEKQLQLHQFNTATLDHINSLLGTDNMTIKRRIQDMIKNEEQLLRIQEITGSKREICTVQHVRQKHEELRQMSELINRLDQSRMHQEKDLTTQNYGAFTQMNTSVKKAEEIIENTTKKYNELQLRIDFDKIEFNERLQIVHKYYNEHPQHYHNNKINKQIEELNEIIEKQQKLIGHQDKKEKKTERNLSTRAQCLQGIESALAVLGTTEAEMPLASAIQRAAEEAKVREDTLKQELDEAMGRETALEEQLRNLSQATIALQGTLYGGEIPTGNDGSALDVGHAAMSALERMREDAAKASGVMTAAMQEGEMSVPLLAKCHHMAETTNALRDSEKHYRALVGEDVKKDSGSTGTDDSSTRAQCLQGIESALAVLGTTEAEMPLASAIQRAAEEAKVREDTLKQELDEAMGRETALEEQLRNLSQATIALQGTLYGGEISTGNDGSALDVGHAAMSALERMREDAAKASGVMTAAMQEGEMSVPLLAKCHHMAETTNALRDSEKHYRALVGEDVKKDSGSTGTDDSSTRAQCLQGIESALAVLGTTEAEMPLASAIQRAAEEAKVREDTLKQELDEAMGRETALEEQLRNLSQATIALQGTLYGGEISTGNDGSALDVGHAAMSALERMREDAAKASGVMTAAMQEGEMSVPLLAKCHHMAETTNALRDSEKHYRALVGEDVKKDSGSTGTDDSSTRAQCLQGIESALAVLGTTEAEMPLASAIQRAAEEAKVREDTLKQELDEAMGRETALEEQLRNLSQATIALQGTLYGGEISTGNDGSALDVGHAAMSALERMREDAAKASGVMTAAMQEGEMSVPLLAKCHHMAETTNALRDSEKHYRALVGEDVKKDSGSTGTDDSSTRAQCLQGIESALAVLGTTEAEMPLASAIQRAAEEAKVREDTLKQELDEAMGRETALEEQLRNLSQATIALQGTLYGGEISTGNDGSALDVGHAAMSALERMREDAAKASGVMTAAMQEGEMSVPLLAKCHHMAETTNALRDSEKHYRALVGEDVKKDSGSTGTDDSSTRAQCLQGIESALAVLGTTEAEMPLASAIQRAAEEAKVREDTLKQELDEAMGRETALEEQLRNLSQATIALQGTLYGGEISTGNDGSALDVGHAAMSALERMREDAAKASGVMTAAMQEGEMSVPLLAKCHHMAETTNALRDSEKHYRALVGEDVKKDSGSTGTDDSSTRAQCLQGIESALAVLGTTEAEMPLASAIQRAAEEAKVREDTLKQELDEAMGRETALEEQLRNLSQATIALQGTVCEDGADVSCYISTFDLCSVAFLSLGVIESAFECSISREVSLKKQVEEAHKREVALRSRLKSLASAATAVQSTLDGNASPERVSRKECSICSGDEVDGDDAFVDPFVAVQRAAEESKACRNALEEKLKEGAARIDAVEGRLLQLSRSIICLHSKLFDAEIGGNGEERAVELSELALVAADAIESAFECSISREVSLKKKVEEAHKREVALKTRLKCLVGAATAVQCTLEGGNYSCTADDPLSLSGCDMSASTNLDDSVLGSVAAIQRAAEEAKVREDTLKQELDEAMGRETALEEQLRNLSQATIALQGTLYGGEIPTGNDGSALDVGHAAMSALERMREDAAKASGVMTAAMQEGEMSVPLLAKCHHMAETTNALNENDRELRMMSRNLSFQLSVAMLFLEEAEERLTHVVRYGWVPAKVVSTALCGWLVLCCAGDLFHCSSGDTISTLVDVRKELDDLRKLCGSQNAFDHGEVANVSRSECLLAIKRSVASLCAGGAADPSLPLPTQLQKCVQSTVDEMYRLRDDADSALSENVRLKRDLQMVVGGCETSLEYLGSACGSSLCPALSPRSGVAAVSNLVVMTARIASEKLSSLRSVCEECNSVIERARRREERSHSRESSPASHRVEDGAEALLVERCKELVSELLVLRTDRRTSTAAIDQRLMESELMVTSVRNAIESLRTSLDIDVPIGTPALDLVRTSGSCGEAVEGAISEKRQVSATGPSLAELDTSIRTQLELCVLAVIRQLREKDRVISAAATLLGDALRSCSSAIKDEVTTDSLLAVASGTAHSLHSLFSELQSVRASLKQSQHHTEELRTRLEGGETTQLATLEAQTESVATAERLLNEALQRQVAASAQTARLQRTLMDFAGSIAASTLYADDAGDRVDKTGDVGASVSVVEERWLDGIVRHVAQRMQESESLKGKLKLVTSELESVRIRMTATEVAAREAELNAQSVEVGNLTRIAEATARVELLRNALSERSVELQKMHQRVERHEKQVETLKEEISNDARSFDNERCSLLRAQSTLLAENTLKQQQLDELRQKLWEGEKSLHEFLHNSRVVSLADATNKIRSLSANAVCGVLMLDEMERRSEILQSYILSFPTQESTLLSVCACIASTLSEREVQRLPDSVHRLNQRVQKYKHLLGNPTKVPGPTRAVAVLALQKLAETVELAESVSSTSFVSNLIAAVADFRTRYLIANERIAKLEKEVNSGGTLMEMCDRRVWEMVKLLRQANSVGGLHSGSQEGPRGECQTDVVDFSVAQLDALQSLALECGIAAKYIHRHTEANRKALETLRHVYDGESIFEACSHANEMMMKYRESEEDLRAQLLDVRSQLEACRHSIEESFSVFAETSTLNDAKKVEFLQQQCAAAAAELRRLKDEARVAQGLLASAGHDTHDGDICRNLAELLKEEEKQRECVNLLQSEKKCARKQLQELGNKLRATEEMRNAELEEVQNRNDTLRTRLEEQSRQNNEWCQFVSTCAGVVGCPVENMQFEESKNKILQTLRNVASSQSVCAEAGILCTTAQEEQLQCHREGANAAVARLDMPGNERYRCQLLEFVGSVEEVLSELCPEKSESFLTTEDAPLELRVRQAAGQLCSAKDTVQANIQKLEAEIASAKKKNKAQKREMEDARKALHKELEVGGPAVASCALSTLTEGIRKKLRETLDENRKLGTALEELRIDNAQLERTLRCVEQQLSETHTQLQCITESNGECRGQNATLQERVDPLTEPTEEASRKFRSPTQSPDIDADAAGLAQVHEVCFGGGPSIHHRSEEPREFEDNLRGNCRSDAAAVMDVGVAPKEQRSLLERLQQVTKERDVLTLESEKLVERVQSVLYEHLNVQQELLSYCSNANENELGESDTTVGDIVQLCVERLEHYLSETKTLREEATSAKLESARMAEEVAALRGRIKHLQDDNHVAERDSLRQNAEFESLSRQLQAFFNDALHMAVNDLRLRLPPVTDTSAIGALYGLQSLFDCMLSKCRDSIAFDEEKLNCRLNELKGKHAKDLKSLHRVFCAHVTTYTDDPNDEDSARSEGDGSSPVNLPTTDRLSGGLTPEHIVAAGDALHHVHSNVCHIVWACIRHAERAPPPSLHTMGLPALTALLGEVVVASLERAELLQGAMAAGSRALGILPVDPSLNQQHMEEWLECFTSEIQRIQRSGEGCELLLNHLEILLQDHGISVGELVSNSRSQSTLSNVGRLSQDNQLGSPRGPSSSVAVQDVMEFRSRALLGALRDLIAQFEHRYSTLTSEWQALTDQNNRLKTSQQANEEEFARVQEQMQELRHAVRKKVEDDRKVEQSLRDLDNHLDMQARELAMKYRADQEAISRQFAELRGSIRRVVIPTQEQLGTPSPKYDFVYPRE</sequence>
<feature type="coiled-coil region" evidence="1">
    <location>
        <begin position="3472"/>
        <end position="3524"/>
    </location>
</feature>
<dbReference type="VEuPathDB" id="TriTrypDB:Tbg972.11.11950"/>
<feature type="coiled-coil region" evidence="1">
    <location>
        <begin position="1160"/>
        <end position="1201"/>
    </location>
</feature>
<feature type="compositionally biased region" description="Polar residues" evidence="2">
    <location>
        <begin position="4097"/>
        <end position="4106"/>
    </location>
</feature>
<feature type="coiled-coil region" evidence="1">
    <location>
        <begin position="2157"/>
        <end position="2188"/>
    </location>
</feature>
<proteinExistence type="predicted"/>
<feature type="coiled-coil region" evidence="1">
    <location>
        <begin position="4323"/>
        <end position="4350"/>
    </location>
</feature>
<gene>
    <name evidence="3" type="ORF">TbgDal_XI11950</name>
</gene>
<organism evidence="3 4">
    <name type="scientific">Trypanosoma brucei gambiense (strain MHOM/CI/86/DAL972)</name>
    <dbReference type="NCBI Taxonomy" id="679716"/>
    <lineage>
        <taxon>Eukaryota</taxon>
        <taxon>Discoba</taxon>
        <taxon>Euglenozoa</taxon>
        <taxon>Kinetoplastea</taxon>
        <taxon>Metakinetoplastina</taxon>
        <taxon>Trypanosomatida</taxon>
        <taxon>Trypanosomatidae</taxon>
        <taxon>Trypanosoma</taxon>
    </lineage>
</organism>
<evidence type="ECO:0000313" key="4">
    <source>
        <dbReference type="Proteomes" id="UP000002316"/>
    </source>
</evidence>
<dbReference type="KEGG" id="tbg:TbgDal_XI11950"/>
<feature type="region of interest" description="Disordered" evidence="2">
    <location>
        <begin position="4082"/>
        <end position="4106"/>
    </location>
</feature>
<feature type="coiled-coil region" evidence="1">
    <location>
        <begin position="3036"/>
        <end position="3063"/>
    </location>
</feature>
<feature type="region of interest" description="Disordered" evidence="2">
    <location>
        <begin position="4251"/>
        <end position="4273"/>
    </location>
</feature>
<feature type="coiled-coil region" evidence="1">
    <location>
        <begin position="523"/>
        <end position="586"/>
    </location>
</feature>
<feature type="coiled-coil region" evidence="1">
    <location>
        <begin position="1832"/>
        <end position="1873"/>
    </location>
</feature>
<feature type="coiled-coil region" evidence="1">
    <location>
        <begin position="3655"/>
        <end position="3758"/>
    </location>
</feature>
<dbReference type="OrthoDB" id="248839at2759"/>
<evidence type="ECO:0000256" key="2">
    <source>
        <dbReference type="SAM" id="MobiDB-lite"/>
    </source>
</evidence>
<accession>D0A8S5</accession>
<feature type="coiled-coil region" evidence="1">
    <location>
        <begin position="1496"/>
        <end position="1537"/>
    </location>
</feature>
<dbReference type="RefSeq" id="XP_011780340.1">
    <property type="nucleotide sequence ID" value="XM_011782038.1"/>
</dbReference>
<evidence type="ECO:0000256" key="1">
    <source>
        <dbReference type="SAM" id="Coils"/>
    </source>
</evidence>
<protein>
    <submittedName>
        <fullName evidence="3">Uncharacterized protein</fullName>
    </submittedName>
</protein>
<feature type="region of interest" description="Disordered" evidence="2">
    <location>
        <begin position="89"/>
        <end position="114"/>
    </location>
</feature>
<reference evidence="4" key="1">
    <citation type="journal article" date="2010" name="PLoS Negl. Trop. Dis.">
        <title>The genome sequence of Trypanosoma brucei gambiense, causative agent of chronic human african trypanosomiasis.</title>
        <authorList>
            <person name="Jackson A.P."/>
            <person name="Sanders M."/>
            <person name="Berry A."/>
            <person name="McQuillan J."/>
            <person name="Aslett M.A."/>
            <person name="Quail M.A."/>
            <person name="Chukualim B."/>
            <person name="Capewell P."/>
            <person name="MacLeod A."/>
            <person name="Melville S.E."/>
            <person name="Gibson W."/>
            <person name="Barry J.D."/>
            <person name="Berriman M."/>
            <person name="Hertz-Fowler C."/>
        </authorList>
    </citation>
    <scope>NUCLEOTIDE SEQUENCE [LARGE SCALE GENOMIC DNA]</scope>
    <source>
        <strain evidence="4">MHOM/CI/86/DAL972</strain>
    </source>
</reference>
<dbReference type="GeneID" id="23866349"/>
<dbReference type="EMBL" id="FN554974">
    <property type="protein sequence ID" value="CBH18076.1"/>
    <property type="molecule type" value="Genomic_DNA"/>
</dbReference>
<feature type="coiled-coil region" evidence="1">
    <location>
        <begin position="1328"/>
        <end position="1369"/>
    </location>
</feature>